<feature type="binding site" evidence="7">
    <location>
        <position position="70"/>
    </location>
    <ligand>
        <name>Mg(2+)</name>
        <dbReference type="ChEBI" id="CHEBI:18420"/>
        <label>2</label>
    </ligand>
</feature>
<accession>A0A7W9W993</accession>
<protein>
    <recommendedName>
        <fullName evidence="7">Inorganic pyrophosphatase</fullName>
        <ecNumber evidence="7">3.6.1.1</ecNumber>
    </recommendedName>
    <alternativeName>
        <fullName evidence="7">Pyrophosphate phospho-hydrolase</fullName>
        <shortName evidence="7">PPase</shortName>
    </alternativeName>
</protein>
<evidence type="ECO:0000313" key="9">
    <source>
        <dbReference type="Proteomes" id="UP000520814"/>
    </source>
</evidence>
<evidence type="ECO:0000256" key="2">
    <source>
        <dbReference type="ARBA" id="ARBA00022490"/>
    </source>
</evidence>
<comment type="caution">
    <text evidence="8">The sequence shown here is derived from an EMBL/GenBank/DDBJ whole genome shotgun (WGS) entry which is preliminary data.</text>
</comment>
<dbReference type="GO" id="GO:0004427">
    <property type="term" value="F:inorganic diphosphate phosphatase activity"/>
    <property type="evidence" value="ECO:0007669"/>
    <property type="project" value="UniProtKB-UniRule"/>
</dbReference>
<organism evidence="8 9">
    <name type="scientific">Armatimonas rosea</name>
    <dbReference type="NCBI Taxonomy" id="685828"/>
    <lineage>
        <taxon>Bacteria</taxon>
        <taxon>Bacillati</taxon>
        <taxon>Armatimonadota</taxon>
        <taxon>Armatimonadia</taxon>
        <taxon>Armatimonadales</taxon>
        <taxon>Armatimonadaceae</taxon>
        <taxon>Armatimonas</taxon>
    </lineage>
</organism>
<reference evidence="8 9" key="1">
    <citation type="submission" date="2020-08" db="EMBL/GenBank/DDBJ databases">
        <title>Genomic Encyclopedia of Type Strains, Phase IV (KMG-IV): sequencing the most valuable type-strain genomes for metagenomic binning, comparative biology and taxonomic classification.</title>
        <authorList>
            <person name="Goeker M."/>
        </authorList>
    </citation>
    <scope>NUCLEOTIDE SEQUENCE [LARGE SCALE GENOMIC DNA]</scope>
    <source>
        <strain evidence="8 9">DSM 23562</strain>
    </source>
</reference>
<dbReference type="EC" id="3.6.1.1" evidence="7"/>
<comment type="cofactor">
    <cofactor evidence="1 7">
        <name>Mg(2+)</name>
        <dbReference type="ChEBI" id="CHEBI:18420"/>
    </cofactor>
</comment>
<dbReference type="GO" id="GO:0000287">
    <property type="term" value="F:magnesium ion binding"/>
    <property type="evidence" value="ECO:0007669"/>
    <property type="project" value="UniProtKB-UniRule"/>
</dbReference>
<keyword evidence="3 7" id="KW-0479">Metal-binding</keyword>
<keyword evidence="9" id="KW-1185">Reference proteome</keyword>
<proteinExistence type="inferred from homology"/>
<dbReference type="InterPro" id="IPR036649">
    <property type="entry name" value="Pyrophosphatase_sf"/>
</dbReference>
<gene>
    <name evidence="7" type="primary">ppa</name>
    <name evidence="8" type="ORF">HNQ39_004782</name>
</gene>
<dbReference type="GO" id="GO:0005737">
    <property type="term" value="C:cytoplasm"/>
    <property type="evidence" value="ECO:0007669"/>
    <property type="project" value="UniProtKB-SubCell"/>
</dbReference>
<keyword evidence="5 7" id="KW-0460">Magnesium</keyword>
<comment type="function">
    <text evidence="7">Catalyzes the hydrolysis of inorganic pyrophosphate (PPi) forming two phosphate ions.</text>
</comment>
<sequence>MPYRSLPIGDNAPEEVHAVIEIPRGSSNKYEYDKELGVFKLDRPLYSPLFYPFDYGWIAGTMSADGDALDVLVIGSHPTFCGCVVNCRPLGVLMMRDEKGADEKILARVAHDPRFHGVRKLEDVPEHYLREIEHFFDVYKTLEKKSVQIGEWMDVDRAKEMINTCRLIHSAV</sequence>
<dbReference type="HAMAP" id="MF_00209">
    <property type="entry name" value="Inorganic_PPase"/>
    <property type="match status" value="1"/>
</dbReference>
<feature type="binding site" evidence="7">
    <location>
        <position position="65"/>
    </location>
    <ligand>
        <name>Mg(2+)</name>
        <dbReference type="ChEBI" id="CHEBI:18420"/>
        <label>1</label>
    </ligand>
</feature>
<dbReference type="SUPFAM" id="SSF50324">
    <property type="entry name" value="Inorganic pyrophosphatase"/>
    <property type="match status" value="1"/>
</dbReference>
<keyword evidence="2 7" id="KW-0963">Cytoplasm</keyword>
<evidence type="ECO:0000256" key="1">
    <source>
        <dbReference type="ARBA" id="ARBA00001946"/>
    </source>
</evidence>
<comment type="similarity">
    <text evidence="7">Belongs to the PPase family.</text>
</comment>
<evidence type="ECO:0000256" key="3">
    <source>
        <dbReference type="ARBA" id="ARBA00022723"/>
    </source>
</evidence>
<keyword evidence="4 7" id="KW-0378">Hydrolase</keyword>
<feature type="binding site" evidence="7">
    <location>
        <position position="139"/>
    </location>
    <ligand>
        <name>substrate</name>
    </ligand>
</feature>
<evidence type="ECO:0000256" key="4">
    <source>
        <dbReference type="ARBA" id="ARBA00022801"/>
    </source>
</evidence>
<comment type="catalytic activity">
    <reaction evidence="6 7">
        <text>diphosphate + H2O = 2 phosphate + H(+)</text>
        <dbReference type="Rhea" id="RHEA:24576"/>
        <dbReference type="ChEBI" id="CHEBI:15377"/>
        <dbReference type="ChEBI" id="CHEBI:15378"/>
        <dbReference type="ChEBI" id="CHEBI:33019"/>
        <dbReference type="ChEBI" id="CHEBI:43474"/>
        <dbReference type="EC" id="3.6.1.1"/>
    </reaction>
</comment>
<dbReference type="AlphaFoldDB" id="A0A7W9W993"/>
<dbReference type="InterPro" id="IPR008162">
    <property type="entry name" value="Pyrophosphatase"/>
</dbReference>
<dbReference type="FunFam" id="3.90.80.10:FF:000003">
    <property type="entry name" value="Inorganic pyrophosphatase"/>
    <property type="match status" value="1"/>
</dbReference>
<dbReference type="RefSeq" id="WP_184202766.1">
    <property type="nucleotide sequence ID" value="NZ_JACHGW010000005.1"/>
</dbReference>
<evidence type="ECO:0000256" key="7">
    <source>
        <dbReference type="HAMAP-Rule" id="MF_00209"/>
    </source>
</evidence>
<feature type="binding site" evidence="7">
    <location>
        <position position="29"/>
    </location>
    <ligand>
        <name>substrate</name>
    </ligand>
</feature>
<dbReference type="GO" id="GO:0006796">
    <property type="term" value="P:phosphate-containing compound metabolic process"/>
    <property type="evidence" value="ECO:0007669"/>
    <property type="project" value="InterPro"/>
</dbReference>
<evidence type="ECO:0000256" key="5">
    <source>
        <dbReference type="ARBA" id="ARBA00022842"/>
    </source>
</evidence>
<dbReference type="PANTHER" id="PTHR10286">
    <property type="entry name" value="INORGANIC PYROPHOSPHATASE"/>
    <property type="match status" value="1"/>
</dbReference>
<feature type="binding site" evidence="7">
    <location>
        <position position="70"/>
    </location>
    <ligand>
        <name>Mg(2+)</name>
        <dbReference type="ChEBI" id="CHEBI:18420"/>
        <label>1</label>
    </ligand>
</feature>
<dbReference type="CDD" id="cd00412">
    <property type="entry name" value="pyrophosphatase"/>
    <property type="match status" value="1"/>
</dbReference>
<dbReference type="Gene3D" id="3.90.80.10">
    <property type="entry name" value="Inorganic pyrophosphatase"/>
    <property type="match status" value="1"/>
</dbReference>
<evidence type="ECO:0000256" key="6">
    <source>
        <dbReference type="ARBA" id="ARBA00047820"/>
    </source>
</evidence>
<dbReference type="EMBL" id="JACHGW010000005">
    <property type="protein sequence ID" value="MBB6052950.1"/>
    <property type="molecule type" value="Genomic_DNA"/>
</dbReference>
<comment type="subunit">
    <text evidence="7">Homohexamer.</text>
</comment>
<comment type="subcellular location">
    <subcellularLocation>
        <location evidence="7">Cytoplasm</location>
    </subcellularLocation>
</comment>
<dbReference type="Proteomes" id="UP000520814">
    <property type="component" value="Unassembled WGS sequence"/>
</dbReference>
<feature type="binding site" evidence="7">
    <location>
        <position position="102"/>
    </location>
    <ligand>
        <name>Mg(2+)</name>
        <dbReference type="ChEBI" id="CHEBI:18420"/>
        <label>1</label>
    </ligand>
</feature>
<feature type="binding site" evidence="7">
    <location>
        <position position="43"/>
    </location>
    <ligand>
        <name>substrate</name>
    </ligand>
</feature>
<dbReference type="Pfam" id="PF00719">
    <property type="entry name" value="Pyrophosphatase"/>
    <property type="match status" value="1"/>
</dbReference>
<evidence type="ECO:0000313" key="8">
    <source>
        <dbReference type="EMBL" id="MBB6052950.1"/>
    </source>
</evidence>
<name>A0A7W9W993_ARMRO</name>
<feature type="binding site" evidence="7">
    <location>
        <position position="55"/>
    </location>
    <ligand>
        <name>substrate</name>
    </ligand>
</feature>